<organism evidence="2 3">
    <name type="scientific">Ceraceosorus guamensis</name>
    <dbReference type="NCBI Taxonomy" id="1522189"/>
    <lineage>
        <taxon>Eukaryota</taxon>
        <taxon>Fungi</taxon>
        <taxon>Dikarya</taxon>
        <taxon>Basidiomycota</taxon>
        <taxon>Ustilaginomycotina</taxon>
        <taxon>Exobasidiomycetes</taxon>
        <taxon>Ceraceosorales</taxon>
        <taxon>Ceraceosoraceae</taxon>
        <taxon>Ceraceosorus</taxon>
    </lineage>
</organism>
<feature type="compositionally biased region" description="Acidic residues" evidence="1">
    <location>
        <begin position="165"/>
        <end position="174"/>
    </location>
</feature>
<dbReference type="Proteomes" id="UP000245783">
    <property type="component" value="Unassembled WGS sequence"/>
</dbReference>
<protein>
    <submittedName>
        <fullName evidence="2">Uncharacterized protein</fullName>
    </submittedName>
</protein>
<evidence type="ECO:0000256" key="1">
    <source>
        <dbReference type="SAM" id="MobiDB-lite"/>
    </source>
</evidence>
<proteinExistence type="predicted"/>
<dbReference type="RefSeq" id="XP_025371882.1">
    <property type="nucleotide sequence ID" value="XM_025511324.1"/>
</dbReference>
<name>A0A316W4S5_9BASI</name>
<dbReference type="AlphaFoldDB" id="A0A316W4S5"/>
<dbReference type="InParanoid" id="A0A316W4S5"/>
<dbReference type="EMBL" id="KZ819359">
    <property type="protein sequence ID" value="PWN44722.1"/>
    <property type="molecule type" value="Genomic_DNA"/>
</dbReference>
<gene>
    <name evidence="2" type="ORF">IE81DRAFT_253113</name>
</gene>
<feature type="region of interest" description="Disordered" evidence="1">
    <location>
        <begin position="1"/>
        <end position="191"/>
    </location>
</feature>
<reference evidence="2 3" key="1">
    <citation type="journal article" date="2018" name="Mol. Biol. Evol.">
        <title>Broad Genomic Sampling Reveals a Smut Pathogenic Ancestry of the Fungal Clade Ustilaginomycotina.</title>
        <authorList>
            <person name="Kijpornyongpan T."/>
            <person name="Mondo S.J."/>
            <person name="Barry K."/>
            <person name="Sandor L."/>
            <person name="Lee J."/>
            <person name="Lipzen A."/>
            <person name="Pangilinan J."/>
            <person name="LaButti K."/>
            <person name="Hainaut M."/>
            <person name="Henrissat B."/>
            <person name="Grigoriev I.V."/>
            <person name="Spatafora J.W."/>
            <person name="Aime M.C."/>
        </authorList>
    </citation>
    <scope>NUCLEOTIDE SEQUENCE [LARGE SCALE GENOMIC DNA]</scope>
    <source>
        <strain evidence="2 3">MCA 4658</strain>
    </source>
</reference>
<feature type="compositionally biased region" description="Low complexity" evidence="1">
    <location>
        <begin position="70"/>
        <end position="82"/>
    </location>
</feature>
<dbReference type="GeneID" id="37033194"/>
<keyword evidence="3" id="KW-1185">Reference proteome</keyword>
<sequence length="239" mass="24189">MAALDPWADSAPFPSASDLTVPASGSTASAILPQARHPPTDVPTQGGRLFDEALDVGAGWGHDDVPETEASGPSQGASSPAQHIPSGHVSSRPEDSSAAHSAAIVKGVEEDSLSDDFRDAQDSPAPSDAHLHHSFAKATPNLPTSLPHQQSSGSTTDVQPSTTNFEDDFGDFDDAPSMRSDGHASDDAFGDFDEGAVASGGGLATTGQAVLSSSAASQASLVSQTAVCMRVDSIQGLGV</sequence>
<evidence type="ECO:0000313" key="2">
    <source>
        <dbReference type="EMBL" id="PWN44722.1"/>
    </source>
</evidence>
<feature type="compositionally biased region" description="Polar residues" evidence="1">
    <location>
        <begin position="141"/>
        <end position="164"/>
    </location>
</feature>
<evidence type="ECO:0000313" key="3">
    <source>
        <dbReference type="Proteomes" id="UP000245783"/>
    </source>
</evidence>
<accession>A0A316W4S5</accession>